<dbReference type="AlphaFoldDB" id="U4UEZ5"/>
<proteinExistence type="predicted"/>
<dbReference type="Proteomes" id="UP000030742">
    <property type="component" value="Unassembled WGS sequence"/>
</dbReference>
<dbReference type="Gene3D" id="3.30.420.10">
    <property type="entry name" value="Ribonuclease H-like superfamily/Ribonuclease H"/>
    <property type="match status" value="1"/>
</dbReference>
<dbReference type="EMBL" id="KB632329">
    <property type="protein sequence ID" value="ERL92549.1"/>
    <property type="molecule type" value="Genomic_DNA"/>
</dbReference>
<organism evidence="1 2">
    <name type="scientific">Dendroctonus ponderosae</name>
    <name type="common">Mountain pine beetle</name>
    <dbReference type="NCBI Taxonomy" id="77166"/>
    <lineage>
        <taxon>Eukaryota</taxon>
        <taxon>Metazoa</taxon>
        <taxon>Ecdysozoa</taxon>
        <taxon>Arthropoda</taxon>
        <taxon>Hexapoda</taxon>
        <taxon>Insecta</taxon>
        <taxon>Pterygota</taxon>
        <taxon>Neoptera</taxon>
        <taxon>Endopterygota</taxon>
        <taxon>Coleoptera</taxon>
        <taxon>Polyphaga</taxon>
        <taxon>Cucujiformia</taxon>
        <taxon>Curculionidae</taxon>
        <taxon>Scolytinae</taxon>
        <taxon>Dendroctonus</taxon>
    </lineage>
</organism>
<protein>
    <recommendedName>
        <fullName evidence="3">DUF5641 domain-containing protein</fullName>
    </recommendedName>
</protein>
<gene>
    <name evidence="1" type="ORF">D910_09862</name>
</gene>
<evidence type="ECO:0000313" key="1">
    <source>
        <dbReference type="EMBL" id="ERL92549.1"/>
    </source>
</evidence>
<name>U4UEZ5_DENPD</name>
<dbReference type="InterPro" id="IPR036397">
    <property type="entry name" value="RNaseH_sf"/>
</dbReference>
<reference evidence="1 2" key="1">
    <citation type="journal article" date="2013" name="Genome Biol.">
        <title>Draft genome of the mountain pine beetle, Dendroctonus ponderosae Hopkins, a major forest pest.</title>
        <authorList>
            <person name="Keeling C.I."/>
            <person name="Yuen M.M."/>
            <person name="Liao N.Y."/>
            <person name="Docking T.R."/>
            <person name="Chan S.K."/>
            <person name="Taylor G.A."/>
            <person name="Palmquist D.L."/>
            <person name="Jackman S.D."/>
            <person name="Nguyen A."/>
            <person name="Li M."/>
            <person name="Henderson H."/>
            <person name="Janes J.K."/>
            <person name="Zhao Y."/>
            <person name="Pandoh P."/>
            <person name="Moore R."/>
            <person name="Sperling F.A."/>
            <person name="Huber D.P."/>
            <person name="Birol I."/>
            <person name="Jones S.J."/>
            <person name="Bohlmann J."/>
        </authorList>
    </citation>
    <scope>NUCLEOTIDE SEQUENCE</scope>
</reference>
<sequence length="91" mass="10768">MFDDRWFRGLEPWDWPARSPDLTAPDFFLWGKLKENVYKTPFNHIGELRRGIIHYIGELDVDEIERATNHSVNVRILKCLKSNGRHFANLS</sequence>
<dbReference type="PANTHER" id="PTHR47326:SF1">
    <property type="entry name" value="HTH PSQ-TYPE DOMAIN-CONTAINING PROTEIN"/>
    <property type="match status" value="1"/>
</dbReference>
<evidence type="ECO:0008006" key="3">
    <source>
        <dbReference type="Google" id="ProtNLM"/>
    </source>
</evidence>
<evidence type="ECO:0000313" key="2">
    <source>
        <dbReference type="Proteomes" id="UP000030742"/>
    </source>
</evidence>
<dbReference type="GO" id="GO:0003676">
    <property type="term" value="F:nucleic acid binding"/>
    <property type="evidence" value="ECO:0007669"/>
    <property type="project" value="InterPro"/>
</dbReference>
<accession>U4UEZ5</accession>
<dbReference type="PANTHER" id="PTHR47326">
    <property type="entry name" value="TRANSPOSABLE ELEMENT TC3 TRANSPOSASE-LIKE PROTEIN"/>
    <property type="match status" value="1"/>
</dbReference>
<dbReference type="STRING" id="77166.U4UEZ5"/>